<evidence type="ECO:0000313" key="2">
    <source>
        <dbReference type="EMBL" id="QCD88348.1"/>
    </source>
</evidence>
<reference evidence="2 3" key="1">
    <citation type="submission" date="2019-04" db="EMBL/GenBank/DDBJ databases">
        <title>An improved genome assembly and genetic linkage map for asparagus bean, Vigna unguiculata ssp. sesquipedialis.</title>
        <authorList>
            <person name="Xia Q."/>
            <person name="Zhang R."/>
            <person name="Dong Y."/>
        </authorList>
    </citation>
    <scope>NUCLEOTIDE SEQUENCE [LARGE SCALE GENOMIC DNA]</scope>
    <source>
        <tissue evidence="2">Leaf</tissue>
    </source>
</reference>
<evidence type="ECO:0000256" key="1">
    <source>
        <dbReference type="SAM" id="MobiDB-lite"/>
    </source>
</evidence>
<accession>A0A4D6LIL3</accession>
<evidence type="ECO:0000313" key="3">
    <source>
        <dbReference type="Proteomes" id="UP000501690"/>
    </source>
</evidence>
<organism evidence="2 3">
    <name type="scientific">Vigna unguiculata</name>
    <name type="common">Cowpea</name>
    <dbReference type="NCBI Taxonomy" id="3917"/>
    <lineage>
        <taxon>Eukaryota</taxon>
        <taxon>Viridiplantae</taxon>
        <taxon>Streptophyta</taxon>
        <taxon>Embryophyta</taxon>
        <taxon>Tracheophyta</taxon>
        <taxon>Spermatophyta</taxon>
        <taxon>Magnoliopsida</taxon>
        <taxon>eudicotyledons</taxon>
        <taxon>Gunneridae</taxon>
        <taxon>Pentapetalae</taxon>
        <taxon>rosids</taxon>
        <taxon>fabids</taxon>
        <taxon>Fabales</taxon>
        <taxon>Fabaceae</taxon>
        <taxon>Papilionoideae</taxon>
        <taxon>50 kb inversion clade</taxon>
        <taxon>NPAAA clade</taxon>
        <taxon>indigoferoid/millettioid clade</taxon>
        <taxon>Phaseoleae</taxon>
        <taxon>Vigna</taxon>
    </lineage>
</organism>
<proteinExistence type="predicted"/>
<dbReference type="Proteomes" id="UP000501690">
    <property type="component" value="Linkage Group LG3"/>
</dbReference>
<dbReference type="AlphaFoldDB" id="A0A4D6LIL3"/>
<dbReference type="EMBL" id="CP039347">
    <property type="protein sequence ID" value="QCD88348.1"/>
    <property type="molecule type" value="Genomic_DNA"/>
</dbReference>
<keyword evidence="3" id="KW-1185">Reference proteome</keyword>
<gene>
    <name evidence="2" type="ORF">DEO72_LG3g2893</name>
</gene>
<sequence length="88" mass="9676">MPMPCQFNANHLISFTCEENNHRNALPRPVPRSGRRASFRREALTQASPPSPRRGLEKDAGAHAGSRLGETPLAWARCSLAQKSKLVA</sequence>
<protein>
    <submittedName>
        <fullName evidence="2">Uncharacterized protein</fullName>
    </submittedName>
</protein>
<name>A0A4D6LIL3_VIGUN</name>
<feature type="region of interest" description="Disordered" evidence="1">
    <location>
        <begin position="20"/>
        <end position="67"/>
    </location>
</feature>